<dbReference type="AlphaFoldDB" id="A0ABD1UHA7"/>
<evidence type="ECO:0000313" key="2">
    <source>
        <dbReference type="EMBL" id="KAL2524428.1"/>
    </source>
</evidence>
<evidence type="ECO:0000313" key="3">
    <source>
        <dbReference type="Proteomes" id="UP001604336"/>
    </source>
</evidence>
<feature type="region of interest" description="Disordered" evidence="1">
    <location>
        <begin position="136"/>
        <end position="170"/>
    </location>
</feature>
<protein>
    <submittedName>
        <fullName evidence="2">Uncharacterized protein</fullName>
    </submittedName>
</protein>
<evidence type="ECO:0000256" key="1">
    <source>
        <dbReference type="SAM" id="MobiDB-lite"/>
    </source>
</evidence>
<comment type="caution">
    <text evidence="2">The sequence shown here is derived from an EMBL/GenBank/DDBJ whole genome shotgun (WGS) entry which is preliminary data.</text>
</comment>
<sequence>MAEEKGKATQIEQSFNINAVTDAAHTGFSCLTRHICLRVQSKNVTANGPKLRKFSGDIAAVEFYPISGRPSSNHSTLFIAASAGGFVITAFRMYNTFHIHCLTASPSAVHCFPTPFSILADQEKGPLCFHTSSLKESNKVTEAPIEPSPSAVPSSPTPSSIPAASRSREW</sequence>
<dbReference type="EMBL" id="JBFOLK010000003">
    <property type="protein sequence ID" value="KAL2524428.1"/>
    <property type="molecule type" value="Genomic_DNA"/>
</dbReference>
<organism evidence="2 3">
    <name type="scientific">Abeliophyllum distichum</name>
    <dbReference type="NCBI Taxonomy" id="126358"/>
    <lineage>
        <taxon>Eukaryota</taxon>
        <taxon>Viridiplantae</taxon>
        <taxon>Streptophyta</taxon>
        <taxon>Embryophyta</taxon>
        <taxon>Tracheophyta</taxon>
        <taxon>Spermatophyta</taxon>
        <taxon>Magnoliopsida</taxon>
        <taxon>eudicotyledons</taxon>
        <taxon>Gunneridae</taxon>
        <taxon>Pentapetalae</taxon>
        <taxon>asterids</taxon>
        <taxon>lamiids</taxon>
        <taxon>Lamiales</taxon>
        <taxon>Oleaceae</taxon>
        <taxon>Forsythieae</taxon>
        <taxon>Abeliophyllum</taxon>
    </lineage>
</organism>
<gene>
    <name evidence="2" type="ORF">Adt_09482</name>
</gene>
<feature type="compositionally biased region" description="Low complexity" evidence="1">
    <location>
        <begin position="142"/>
        <end position="170"/>
    </location>
</feature>
<reference evidence="3" key="1">
    <citation type="submission" date="2024-07" db="EMBL/GenBank/DDBJ databases">
        <title>Two chromosome-level genome assemblies of Korean endemic species Abeliophyllum distichum and Forsythia ovata (Oleaceae).</title>
        <authorList>
            <person name="Jang H."/>
        </authorList>
    </citation>
    <scope>NUCLEOTIDE SEQUENCE [LARGE SCALE GENOMIC DNA]</scope>
</reference>
<name>A0ABD1UHA7_9LAMI</name>
<proteinExistence type="predicted"/>
<dbReference type="Proteomes" id="UP001604336">
    <property type="component" value="Unassembled WGS sequence"/>
</dbReference>
<keyword evidence="3" id="KW-1185">Reference proteome</keyword>
<accession>A0ABD1UHA7</accession>